<gene>
    <name evidence="2" type="ORF">KC01_LOCUS27005</name>
</gene>
<proteinExistence type="predicted"/>
<dbReference type="EMBL" id="OZ035844">
    <property type="protein sequence ID" value="CAL1598639.1"/>
    <property type="molecule type" value="Genomic_DNA"/>
</dbReference>
<evidence type="ECO:0000313" key="2">
    <source>
        <dbReference type="EMBL" id="CAL1598639.1"/>
    </source>
</evidence>
<protein>
    <submittedName>
        <fullName evidence="2">Uncharacterized protein</fullName>
    </submittedName>
</protein>
<keyword evidence="3" id="KW-1185">Reference proteome</keyword>
<accession>A0AAV2LDX4</accession>
<dbReference type="Proteomes" id="UP001497482">
    <property type="component" value="Chromosome 22"/>
</dbReference>
<feature type="compositionally biased region" description="Basic and acidic residues" evidence="1">
    <location>
        <begin position="54"/>
        <end position="69"/>
    </location>
</feature>
<feature type="region of interest" description="Disordered" evidence="1">
    <location>
        <begin position="37"/>
        <end position="86"/>
    </location>
</feature>
<feature type="compositionally biased region" description="Polar residues" evidence="1">
    <location>
        <begin position="70"/>
        <end position="86"/>
    </location>
</feature>
<name>A0AAV2LDX4_KNICA</name>
<dbReference type="AlphaFoldDB" id="A0AAV2LDX4"/>
<reference evidence="2 3" key="1">
    <citation type="submission" date="2024-04" db="EMBL/GenBank/DDBJ databases">
        <authorList>
            <person name="Waldvogel A.-M."/>
            <person name="Schoenle A."/>
        </authorList>
    </citation>
    <scope>NUCLEOTIDE SEQUENCE [LARGE SCALE GENOMIC DNA]</scope>
</reference>
<evidence type="ECO:0000313" key="3">
    <source>
        <dbReference type="Proteomes" id="UP001497482"/>
    </source>
</evidence>
<evidence type="ECO:0000256" key="1">
    <source>
        <dbReference type="SAM" id="MobiDB-lite"/>
    </source>
</evidence>
<organism evidence="2 3">
    <name type="scientific">Knipowitschia caucasica</name>
    <name type="common">Caucasian dwarf goby</name>
    <name type="synonym">Pomatoschistus caucasicus</name>
    <dbReference type="NCBI Taxonomy" id="637954"/>
    <lineage>
        <taxon>Eukaryota</taxon>
        <taxon>Metazoa</taxon>
        <taxon>Chordata</taxon>
        <taxon>Craniata</taxon>
        <taxon>Vertebrata</taxon>
        <taxon>Euteleostomi</taxon>
        <taxon>Actinopterygii</taxon>
        <taxon>Neopterygii</taxon>
        <taxon>Teleostei</taxon>
        <taxon>Neoteleostei</taxon>
        <taxon>Acanthomorphata</taxon>
        <taxon>Gobiaria</taxon>
        <taxon>Gobiiformes</taxon>
        <taxon>Gobioidei</taxon>
        <taxon>Gobiidae</taxon>
        <taxon>Gobiinae</taxon>
        <taxon>Knipowitschia</taxon>
    </lineage>
</organism>
<sequence length="86" mass="9357">MGDSVFLDRQNSYLCTKEKDTSLCKYGACGDSGHFQRGATASRSDSGGSVRLKNGSESKEGQSLDEPRHSSLQTLLENQNTIFHSV</sequence>